<evidence type="ECO:0000313" key="3">
    <source>
        <dbReference type="EMBL" id="THU78445.1"/>
    </source>
</evidence>
<dbReference type="AlphaFoldDB" id="A0A4V4HB86"/>
<dbReference type="OrthoDB" id="2142040at2759"/>
<dbReference type="InterPro" id="IPR036465">
    <property type="entry name" value="vWFA_dom_sf"/>
</dbReference>
<accession>A0A4V4HB86</accession>
<dbReference type="PANTHER" id="PTHR34706:SF1">
    <property type="entry name" value="VWFA DOMAIN-CONTAINING PROTEIN"/>
    <property type="match status" value="1"/>
</dbReference>
<evidence type="ECO:0000256" key="1">
    <source>
        <dbReference type="SAM" id="MobiDB-lite"/>
    </source>
</evidence>
<gene>
    <name evidence="3" type="ORF">K435DRAFT_973533</name>
</gene>
<organism evidence="3 4">
    <name type="scientific">Dendrothele bispora (strain CBS 962.96)</name>
    <dbReference type="NCBI Taxonomy" id="1314807"/>
    <lineage>
        <taxon>Eukaryota</taxon>
        <taxon>Fungi</taxon>
        <taxon>Dikarya</taxon>
        <taxon>Basidiomycota</taxon>
        <taxon>Agaricomycotina</taxon>
        <taxon>Agaricomycetes</taxon>
        <taxon>Agaricomycetidae</taxon>
        <taxon>Agaricales</taxon>
        <taxon>Agaricales incertae sedis</taxon>
        <taxon>Dendrothele</taxon>
    </lineage>
</organism>
<dbReference type="Proteomes" id="UP000297245">
    <property type="component" value="Unassembled WGS sequence"/>
</dbReference>
<dbReference type="SMART" id="SM00327">
    <property type="entry name" value="VWA"/>
    <property type="match status" value="1"/>
</dbReference>
<feature type="compositionally biased region" description="Low complexity" evidence="1">
    <location>
        <begin position="54"/>
        <end position="67"/>
    </location>
</feature>
<dbReference type="Gene3D" id="3.40.50.410">
    <property type="entry name" value="von Willebrand factor, type A domain"/>
    <property type="match status" value="1"/>
</dbReference>
<evidence type="ECO:0000313" key="4">
    <source>
        <dbReference type="Proteomes" id="UP000297245"/>
    </source>
</evidence>
<sequence length="324" mass="35899">MGSTVSSSPSYSGSQTLLEFERLAEMEKKTFSVSSLTDKATESFEPAPPPYSLSNTTSASTKPSASTSRLSVITGRFGTWLKHKEKTAPPGAVDGILEPMLAKFDTIIILDDSGSMAGKSWEEARNALAALAKIASKYDENGIDIHFMNNQEVGENLKDVNQVMELFEKVRPRGATPLGETLRRVIMPYIRQLDNVERTRGQEAMEKIKPVNYIVITDGAPTDDSTEDVIRQAAIQLDKNSRPRAQVGIQFVQIGDSSDAKYFLEHLDDDLVKKYGIRDMVDTTKTKWRKGLNAEILIKALVGSFNRRVDEEGGKVFRKDIGNM</sequence>
<keyword evidence="4" id="KW-1185">Reference proteome</keyword>
<reference evidence="3 4" key="1">
    <citation type="journal article" date="2019" name="Nat. Ecol. Evol.">
        <title>Megaphylogeny resolves global patterns of mushroom evolution.</title>
        <authorList>
            <person name="Varga T."/>
            <person name="Krizsan K."/>
            <person name="Foldi C."/>
            <person name="Dima B."/>
            <person name="Sanchez-Garcia M."/>
            <person name="Sanchez-Ramirez S."/>
            <person name="Szollosi G.J."/>
            <person name="Szarkandi J.G."/>
            <person name="Papp V."/>
            <person name="Albert L."/>
            <person name="Andreopoulos W."/>
            <person name="Angelini C."/>
            <person name="Antonin V."/>
            <person name="Barry K.W."/>
            <person name="Bougher N.L."/>
            <person name="Buchanan P."/>
            <person name="Buyck B."/>
            <person name="Bense V."/>
            <person name="Catcheside P."/>
            <person name="Chovatia M."/>
            <person name="Cooper J."/>
            <person name="Damon W."/>
            <person name="Desjardin D."/>
            <person name="Finy P."/>
            <person name="Geml J."/>
            <person name="Haridas S."/>
            <person name="Hughes K."/>
            <person name="Justo A."/>
            <person name="Karasinski D."/>
            <person name="Kautmanova I."/>
            <person name="Kiss B."/>
            <person name="Kocsube S."/>
            <person name="Kotiranta H."/>
            <person name="LaButti K.M."/>
            <person name="Lechner B.E."/>
            <person name="Liimatainen K."/>
            <person name="Lipzen A."/>
            <person name="Lukacs Z."/>
            <person name="Mihaltcheva S."/>
            <person name="Morgado L.N."/>
            <person name="Niskanen T."/>
            <person name="Noordeloos M.E."/>
            <person name="Ohm R.A."/>
            <person name="Ortiz-Santana B."/>
            <person name="Ovrebo C."/>
            <person name="Racz N."/>
            <person name="Riley R."/>
            <person name="Savchenko A."/>
            <person name="Shiryaev A."/>
            <person name="Soop K."/>
            <person name="Spirin V."/>
            <person name="Szebenyi C."/>
            <person name="Tomsovsky M."/>
            <person name="Tulloss R.E."/>
            <person name="Uehling J."/>
            <person name="Grigoriev I.V."/>
            <person name="Vagvolgyi C."/>
            <person name="Papp T."/>
            <person name="Martin F.M."/>
            <person name="Miettinen O."/>
            <person name="Hibbett D.S."/>
            <person name="Nagy L.G."/>
        </authorList>
    </citation>
    <scope>NUCLEOTIDE SEQUENCE [LARGE SCALE GENOMIC DNA]</scope>
    <source>
        <strain evidence="3 4">CBS 962.96</strain>
    </source>
</reference>
<dbReference type="InterPro" id="IPR002035">
    <property type="entry name" value="VWF_A"/>
</dbReference>
<dbReference type="PANTHER" id="PTHR34706">
    <property type="entry name" value="SLR1338 PROTEIN"/>
    <property type="match status" value="1"/>
</dbReference>
<name>A0A4V4HB86_DENBC</name>
<feature type="region of interest" description="Disordered" evidence="1">
    <location>
        <begin position="35"/>
        <end position="67"/>
    </location>
</feature>
<feature type="domain" description="VWFA" evidence="2">
    <location>
        <begin position="105"/>
        <end position="301"/>
    </location>
</feature>
<dbReference type="EMBL" id="ML180191">
    <property type="protein sequence ID" value="THU78445.1"/>
    <property type="molecule type" value="Genomic_DNA"/>
</dbReference>
<evidence type="ECO:0000259" key="2">
    <source>
        <dbReference type="PROSITE" id="PS50234"/>
    </source>
</evidence>
<protein>
    <recommendedName>
        <fullName evidence="2">VWFA domain-containing protein</fullName>
    </recommendedName>
</protein>
<dbReference type="PROSITE" id="PS50234">
    <property type="entry name" value="VWFA"/>
    <property type="match status" value="1"/>
</dbReference>
<dbReference type="SUPFAM" id="SSF53300">
    <property type="entry name" value="vWA-like"/>
    <property type="match status" value="1"/>
</dbReference>
<proteinExistence type="predicted"/>